<keyword evidence="3 8" id="KW-0418">Kinase</keyword>
<keyword evidence="5" id="KW-0443">Lipid metabolism</keyword>
<feature type="domain" description="GHMP kinase N-terminal" evidence="6">
    <location>
        <begin position="92"/>
        <end position="170"/>
    </location>
</feature>
<accession>A0A2G6MS81</accession>
<evidence type="ECO:0000259" key="7">
    <source>
        <dbReference type="Pfam" id="PF08544"/>
    </source>
</evidence>
<dbReference type="InterPro" id="IPR036554">
    <property type="entry name" value="GHMP_kinase_C_sf"/>
</dbReference>
<name>A0A2G6MS81_9BACT</name>
<evidence type="ECO:0000256" key="5">
    <source>
        <dbReference type="ARBA" id="ARBA00023098"/>
    </source>
</evidence>
<evidence type="ECO:0000256" key="4">
    <source>
        <dbReference type="ARBA" id="ARBA00022840"/>
    </source>
</evidence>
<dbReference type="GO" id="GO:0005524">
    <property type="term" value="F:ATP binding"/>
    <property type="evidence" value="ECO:0007669"/>
    <property type="project" value="UniProtKB-KW"/>
</dbReference>
<evidence type="ECO:0000256" key="2">
    <source>
        <dbReference type="ARBA" id="ARBA00022741"/>
    </source>
</evidence>
<keyword evidence="1" id="KW-0444">Lipid biosynthesis</keyword>
<dbReference type="PANTHER" id="PTHR43290:SF1">
    <property type="entry name" value="GLUCURONOKINASE 1-RELATED"/>
    <property type="match status" value="1"/>
</dbReference>
<dbReference type="SUPFAM" id="SSF55060">
    <property type="entry name" value="GHMP Kinase, C-terminal domain"/>
    <property type="match status" value="1"/>
</dbReference>
<keyword evidence="3 8" id="KW-0808">Transferase</keyword>
<evidence type="ECO:0000256" key="3">
    <source>
        <dbReference type="ARBA" id="ARBA00022777"/>
    </source>
</evidence>
<dbReference type="PRINTS" id="PR00959">
    <property type="entry name" value="MEVGALKINASE"/>
</dbReference>
<dbReference type="AlphaFoldDB" id="A0A2G6MS81"/>
<dbReference type="GO" id="GO:0019287">
    <property type="term" value="P:isopentenyl diphosphate biosynthetic process, mevalonate pathway"/>
    <property type="evidence" value="ECO:0007669"/>
    <property type="project" value="TreeGrafter"/>
</dbReference>
<dbReference type="Pfam" id="PF00288">
    <property type="entry name" value="GHMP_kinases_N"/>
    <property type="match status" value="1"/>
</dbReference>
<dbReference type="EMBL" id="PDTI01000025">
    <property type="protein sequence ID" value="PIE62924.1"/>
    <property type="molecule type" value="Genomic_DNA"/>
</dbReference>
<organism evidence="8 9">
    <name type="scientific">Desulfobacter postgatei</name>
    <dbReference type="NCBI Taxonomy" id="2293"/>
    <lineage>
        <taxon>Bacteria</taxon>
        <taxon>Pseudomonadati</taxon>
        <taxon>Thermodesulfobacteriota</taxon>
        <taxon>Desulfobacteria</taxon>
        <taxon>Desulfobacterales</taxon>
        <taxon>Desulfobacteraceae</taxon>
        <taxon>Desulfobacter</taxon>
    </lineage>
</organism>
<proteinExistence type="predicted"/>
<dbReference type="InterPro" id="IPR020568">
    <property type="entry name" value="Ribosomal_Su5_D2-typ_SF"/>
</dbReference>
<reference evidence="8 9" key="1">
    <citation type="submission" date="2017-10" db="EMBL/GenBank/DDBJ databases">
        <title>Novel microbial diversity and functional potential in the marine mammal oral microbiome.</title>
        <authorList>
            <person name="Dudek N.K."/>
            <person name="Sun C.L."/>
            <person name="Burstein D."/>
            <person name="Kantor R.S."/>
            <person name="Aliaga Goltsman D.S."/>
            <person name="Bik E.M."/>
            <person name="Thomas B.C."/>
            <person name="Banfield J.F."/>
            <person name="Relman D.A."/>
        </authorList>
    </citation>
    <scope>NUCLEOTIDE SEQUENCE [LARGE SCALE GENOMIC DNA]</scope>
    <source>
        <strain evidence="8">DOLJORAL78_47_202</strain>
    </source>
</reference>
<dbReference type="InterPro" id="IPR006204">
    <property type="entry name" value="GHMP_kinase_N_dom"/>
</dbReference>
<evidence type="ECO:0000313" key="8">
    <source>
        <dbReference type="EMBL" id="PIE62924.1"/>
    </source>
</evidence>
<evidence type="ECO:0000259" key="6">
    <source>
        <dbReference type="Pfam" id="PF00288"/>
    </source>
</evidence>
<keyword evidence="2" id="KW-0547">Nucleotide-binding</keyword>
<dbReference type="InterPro" id="IPR006205">
    <property type="entry name" value="Mev_gal_kin"/>
</dbReference>
<comment type="caution">
    <text evidence="8">The sequence shown here is derived from an EMBL/GenBank/DDBJ whole genome shotgun (WGS) entry which is preliminary data.</text>
</comment>
<dbReference type="GO" id="GO:0004496">
    <property type="term" value="F:mevalonate kinase activity"/>
    <property type="evidence" value="ECO:0007669"/>
    <property type="project" value="InterPro"/>
</dbReference>
<dbReference type="Proteomes" id="UP000231203">
    <property type="component" value="Unassembled WGS sequence"/>
</dbReference>
<keyword evidence="4" id="KW-0067">ATP-binding</keyword>
<protein>
    <submittedName>
        <fullName evidence="8">Galactokinase</fullName>
    </submittedName>
</protein>
<dbReference type="GO" id="GO:0005829">
    <property type="term" value="C:cytosol"/>
    <property type="evidence" value="ECO:0007669"/>
    <property type="project" value="TreeGrafter"/>
</dbReference>
<gene>
    <name evidence="8" type="ORF">CSA25_02930</name>
</gene>
<dbReference type="InterPro" id="IPR013750">
    <property type="entry name" value="GHMP_kinase_C_dom"/>
</dbReference>
<dbReference type="PANTHER" id="PTHR43290">
    <property type="entry name" value="MEVALONATE KINASE"/>
    <property type="match status" value="1"/>
</dbReference>
<feature type="domain" description="GHMP kinase C-terminal" evidence="7">
    <location>
        <begin position="248"/>
        <end position="323"/>
    </location>
</feature>
<evidence type="ECO:0000313" key="9">
    <source>
        <dbReference type="Proteomes" id="UP000231203"/>
    </source>
</evidence>
<dbReference type="Gene3D" id="3.30.230.120">
    <property type="match status" value="1"/>
</dbReference>
<dbReference type="SUPFAM" id="SSF54211">
    <property type="entry name" value="Ribosomal protein S5 domain 2-like"/>
    <property type="match status" value="1"/>
</dbReference>
<evidence type="ECO:0000256" key="1">
    <source>
        <dbReference type="ARBA" id="ARBA00022516"/>
    </source>
</evidence>
<sequence>MNLAPLLEKKQVHVCVPCRIDFGGTLDISTFYLPLAHLKPATLNLALDMRTHVYLSPGQPGRIKISSRGFDTIDRSRDDRGWDSPMGLMFAVFQYFNAHGVHLHIESQSPVRSALGGSSCAAVAIIAAVYTALEKQINPEHITWLAHYLEGAVAGVLCGVQDQAAAAFGGVNLWEWRFGHKGPGFERCPVFDSYDKMEKLTPHFLVAYGGVPHESSEVNSRWVNEFKSGRAYDAFEQISGLTRQFTTALAAFSFKKAGQLMNQETALRCEMTPDVLDNTGIMLWEAAKAQGCGARFTGAGGGGCLWAIGEKAEIDKLNTQWRKILDPIDGAMVLDTAIDPNGILIH</sequence>
<dbReference type="Pfam" id="PF08544">
    <property type="entry name" value="GHMP_kinases_C"/>
    <property type="match status" value="1"/>
</dbReference>